<accession>A0A7T3V6P1</accession>
<keyword evidence="2" id="KW-0378">Hydrolase</keyword>
<reference evidence="2 3" key="1">
    <citation type="submission" date="2020-11" db="EMBL/GenBank/DDBJ databases">
        <title>Treponema Peruensis nv. sp., first commensal Treponema isolated from human feces.</title>
        <authorList>
            <person name="Belkhou C."/>
            <person name="Raes J."/>
        </authorList>
    </citation>
    <scope>NUCLEOTIDE SEQUENCE [LARGE SCALE GENOMIC DNA]</scope>
    <source>
        <strain evidence="2 3">RCC2812</strain>
    </source>
</reference>
<evidence type="ECO:0000313" key="3">
    <source>
        <dbReference type="Proteomes" id="UP000595224"/>
    </source>
</evidence>
<gene>
    <name evidence="2" type="ORF">IWA51_04155</name>
</gene>
<dbReference type="RefSeq" id="WP_198443664.1">
    <property type="nucleotide sequence ID" value="NZ_CBCSHE010000002.1"/>
</dbReference>
<dbReference type="KEGG" id="tper:IWA51_04155"/>
<dbReference type="SUPFAM" id="SSF52540">
    <property type="entry name" value="P-loop containing nucleoside triphosphate hydrolases"/>
    <property type="match status" value="1"/>
</dbReference>
<dbReference type="PANTHER" id="PTHR47396">
    <property type="entry name" value="TYPE I RESTRICTION ENZYME ECOKI R PROTEIN"/>
    <property type="match status" value="1"/>
</dbReference>
<proteinExistence type="predicted"/>
<dbReference type="GO" id="GO:0036121">
    <property type="term" value="F:double-stranded DNA helicase activity"/>
    <property type="evidence" value="ECO:0007669"/>
    <property type="project" value="TreeGrafter"/>
</dbReference>
<feature type="domain" description="Helicase ATP-binding" evidence="1">
    <location>
        <begin position="1"/>
        <end position="74"/>
    </location>
</feature>
<dbReference type="Proteomes" id="UP000595224">
    <property type="component" value="Chromosome"/>
</dbReference>
<protein>
    <submittedName>
        <fullName evidence="2">DEAD/DEAH box helicase family protein</fullName>
    </submittedName>
</protein>
<dbReference type="PROSITE" id="PS51192">
    <property type="entry name" value="HELICASE_ATP_BIND_1"/>
    <property type="match status" value="1"/>
</dbReference>
<dbReference type="GO" id="GO:0005524">
    <property type="term" value="F:ATP binding"/>
    <property type="evidence" value="ECO:0007669"/>
    <property type="project" value="InterPro"/>
</dbReference>
<dbReference type="Pfam" id="PF04851">
    <property type="entry name" value="ResIII"/>
    <property type="match status" value="1"/>
</dbReference>
<dbReference type="InterPro" id="IPR050742">
    <property type="entry name" value="Helicase_Restrict-Modif_Enz"/>
</dbReference>
<dbReference type="GO" id="GO:0016787">
    <property type="term" value="F:hydrolase activity"/>
    <property type="evidence" value="ECO:0007669"/>
    <property type="project" value="InterPro"/>
</dbReference>
<name>A0A7T3V6P1_9SPIR</name>
<dbReference type="PANTHER" id="PTHR47396:SF1">
    <property type="entry name" value="ATP-DEPENDENT HELICASE IRC3-RELATED"/>
    <property type="match status" value="1"/>
</dbReference>
<dbReference type="AlphaFoldDB" id="A0A7T3V6P1"/>
<organism evidence="2 3">
    <name type="scientific">Treponema peruense</name>
    <dbReference type="NCBI Taxonomy" id="2787628"/>
    <lineage>
        <taxon>Bacteria</taxon>
        <taxon>Pseudomonadati</taxon>
        <taxon>Spirochaetota</taxon>
        <taxon>Spirochaetia</taxon>
        <taxon>Spirochaetales</taxon>
        <taxon>Treponemataceae</taxon>
        <taxon>Treponema</taxon>
    </lineage>
</organism>
<keyword evidence="2" id="KW-0547">Nucleotide-binding</keyword>
<dbReference type="InterPro" id="IPR027417">
    <property type="entry name" value="P-loop_NTPase"/>
</dbReference>
<dbReference type="GO" id="GO:0061749">
    <property type="term" value="F:forked DNA-dependent helicase activity"/>
    <property type="evidence" value="ECO:0007669"/>
    <property type="project" value="TreeGrafter"/>
</dbReference>
<dbReference type="GO" id="GO:0000403">
    <property type="term" value="F:Y-form DNA binding"/>
    <property type="evidence" value="ECO:0007669"/>
    <property type="project" value="TreeGrafter"/>
</dbReference>
<dbReference type="InterPro" id="IPR014001">
    <property type="entry name" value="Helicase_ATP-bd"/>
</dbReference>
<evidence type="ECO:0000313" key="2">
    <source>
        <dbReference type="EMBL" id="QQA02215.1"/>
    </source>
</evidence>
<keyword evidence="3" id="KW-1185">Reference proteome</keyword>
<dbReference type="Gene3D" id="3.40.50.300">
    <property type="entry name" value="P-loop containing nucleotide triphosphate hydrolases"/>
    <property type="match status" value="1"/>
</dbReference>
<dbReference type="EMBL" id="CP064936">
    <property type="protein sequence ID" value="QQA02215.1"/>
    <property type="molecule type" value="Genomic_DNA"/>
</dbReference>
<evidence type="ECO:0000259" key="1">
    <source>
        <dbReference type="PROSITE" id="PS51192"/>
    </source>
</evidence>
<dbReference type="InterPro" id="IPR006935">
    <property type="entry name" value="Helicase/UvrB_N"/>
</dbReference>
<keyword evidence="2" id="KW-0067">ATP-binding</keyword>
<sequence>MNIKTYSFLARNYRKFPSDEYSYIVADEAHHAVAPTYKRVIQYFLPDFLIGLTATDQRPDKKNLNKFLEPIKLSFLFPRR</sequence>
<keyword evidence="2" id="KW-0347">Helicase</keyword>